<dbReference type="Pfam" id="PF00873">
    <property type="entry name" value="ACR_tran"/>
    <property type="match status" value="1"/>
</dbReference>
<dbReference type="PANTHER" id="PTHR32063">
    <property type="match status" value="1"/>
</dbReference>
<comment type="caution">
    <text evidence="2">The sequence shown here is derived from an EMBL/GenBank/DDBJ whole genome shotgun (WGS) entry which is preliminary data.</text>
</comment>
<dbReference type="Gene3D" id="1.20.1640.10">
    <property type="entry name" value="Multidrug efflux transporter AcrB transmembrane domain"/>
    <property type="match status" value="1"/>
</dbReference>
<name>A0A2H6LKJ6_9NOSO</name>
<organism evidence="2 3">
    <name type="scientific">Nostoc cycadae WK-1</name>
    <dbReference type="NCBI Taxonomy" id="1861711"/>
    <lineage>
        <taxon>Bacteria</taxon>
        <taxon>Bacillati</taxon>
        <taxon>Cyanobacteriota</taxon>
        <taxon>Cyanophyceae</taxon>
        <taxon>Nostocales</taxon>
        <taxon>Nostocaceae</taxon>
        <taxon>Nostoc</taxon>
    </lineage>
</organism>
<protein>
    <submittedName>
        <fullName evidence="2">Cation transporter</fullName>
    </submittedName>
</protein>
<evidence type="ECO:0000313" key="2">
    <source>
        <dbReference type="EMBL" id="GBE93745.1"/>
    </source>
</evidence>
<dbReference type="GO" id="GO:0042910">
    <property type="term" value="F:xenobiotic transmembrane transporter activity"/>
    <property type="evidence" value="ECO:0007669"/>
    <property type="project" value="TreeGrafter"/>
</dbReference>
<dbReference type="Proteomes" id="UP000236527">
    <property type="component" value="Unassembled WGS sequence"/>
</dbReference>
<feature type="transmembrane region" description="Helical" evidence="1">
    <location>
        <begin position="160"/>
        <end position="179"/>
    </location>
</feature>
<gene>
    <name evidence="2" type="ORF">NCWK1_3510</name>
</gene>
<dbReference type="InterPro" id="IPR001036">
    <property type="entry name" value="Acrflvin-R"/>
</dbReference>
<dbReference type="SUPFAM" id="SSF82866">
    <property type="entry name" value="Multidrug efflux transporter AcrB transmembrane domain"/>
    <property type="match status" value="1"/>
</dbReference>
<dbReference type="AlphaFoldDB" id="A0A2H6LKJ6"/>
<keyword evidence="3" id="KW-1185">Reference proteome</keyword>
<dbReference type="Gene3D" id="3.30.70.1440">
    <property type="entry name" value="Multidrug efflux transporter AcrB pore domain"/>
    <property type="match status" value="1"/>
</dbReference>
<keyword evidence="1" id="KW-0472">Membrane</keyword>
<evidence type="ECO:0000256" key="1">
    <source>
        <dbReference type="SAM" id="Phobius"/>
    </source>
</evidence>
<dbReference type="EMBL" id="BDGE01000060">
    <property type="protein sequence ID" value="GBE93745.1"/>
    <property type="molecule type" value="Genomic_DNA"/>
</dbReference>
<evidence type="ECO:0000313" key="3">
    <source>
        <dbReference type="Proteomes" id="UP000236527"/>
    </source>
</evidence>
<keyword evidence="1" id="KW-0812">Transmembrane</keyword>
<feature type="transmembrane region" description="Helical" evidence="1">
    <location>
        <begin position="62"/>
        <end position="81"/>
    </location>
</feature>
<reference evidence="3" key="1">
    <citation type="journal article" date="2018" name="Genome Announc.">
        <title>Draft Genome Sequence of the Nitrogen-Fixing and Hormogonia-Inducing Cyanobacterium Nostoc cycadae Strain WK-1, Isolated from the Coralloid Roots of Cycas revoluta.</title>
        <authorList>
            <person name="Kanesaki Y."/>
            <person name="Hirose M."/>
            <person name="Hirose Y."/>
            <person name="Fujisawa T."/>
            <person name="Nakamura Y."/>
            <person name="Watanabe S."/>
            <person name="Matsunaga S."/>
            <person name="Uchida H."/>
            <person name="Murakami A."/>
        </authorList>
    </citation>
    <scope>NUCLEOTIDE SEQUENCE [LARGE SCALE GENOMIC DNA]</scope>
    <source>
        <strain evidence="3">WK-1</strain>
    </source>
</reference>
<dbReference type="PRINTS" id="PR00702">
    <property type="entry name" value="ACRIFLAVINRP"/>
</dbReference>
<feature type="transmembrane region" description="Helical" evidence="1">
    <location>
        <begin position="191"/>
        <end position="214"/>
    </location>
</feature>
<feature type="transmembrane region" description="Helical" evidence="1">
    <location>
        <begin position="118"/>
        <end position="139"/>
    </location>
</feature>
<accession>A0A2H6LKJ6</accession>
<sequence length="240" mass="25337">MQQNPSYTTSQIFNLDFILISFSFETLNKDVRDRVKQIQLSGGYYVQFGGQFQAQEEATQTLIIAGAVAIAVISVLIYFVIKSIPATVMIIVNLPLALIGGVISVALGGGIISVASMVSFITLFGVATRNGLLLVDNYNNRLAEGIPLKEVIVEGSMERLVAILLTALASALGMVPLVIGSGAGKEILQPLAVVVLGGLFTSTALTLLVLPALYSQLGKFLVPKTTAPVQNLEVTQGSVV</sequence>
<proteinExistence type="predicted"/>
<keyword evidence="1" id="KW-1133">Transmembrane helix</keyword>
<dbReference type="GO" id="GO:0005886">
    <property type="term" value="C:plasma membrane"/>
    <property type="evidence" value="ECO:0007669"/>
    <property type="project" value="TreeGrafter"/>
</dbReference>
<dbReference type="PANTHER" id="PTHR32063:SF4">
    <property type="entry name" value="SLR6043 PROTEIN"/>
    <property type="match status" value="1"/>
</dbReference>
<feature type="transmembrane region" description="Helical" evidence="1">
    <location>
        <begin position="88"/>
        <end position="112"/>
    </location>
</feature>